<protein>
    <recommendedName>
        <fullName evidence="4">ABC transporter periplasmic binding protein yphF</fullName>
    </recommendedName>
</protein>
<name>A0A317L054_9BACI</name>
<evidence type="ECO:0000313" key="3">
    <source>
        <dbReference type="Proteomes" id="UP000245624"/>
    </source>
</evidence>
<dbReference type="OrthoDB" id="2449131at2"/>
<reference evidence="2 3" key="1">
    <citation type="submission" date="2018-05" db="EMBL/GenBank/DDBJ databases">
        <title>Genomic analysis of Gracilibacillus dipsosauri DD1 reveals novel features of a salt-tolerant amylase.</title>
        <authorList>
            <person name="Deutch C.E."/>
            <person name="Yang S."/>
        </authorList>
    </citation>
    <scope>NUCLEOTIDE SEQUENCE [LARGE SCALE GENOMIC DNA]</scope>
    <source>
        <strain evidence="2 3">DD1</strain>
    </source>
</reference>
<accession>A0A317L054</accession>
<evidence type="ECO:0008006" key="4">
    <source>
        <dbReference type="Google" id="ProtNLM"/>
    </source>
</evidence>
<proteinExistence type="predicted"/>
<evidence type="ECO:0000256" key="1">
    <source>
        <dbReference type="SAM" id="SignalP"/>
    </source>
</evidence>
<sequence>MTLRNNFLLILLLLMLSGCMYPQEQLSQNELTNDAQLNMVQQAINQYQERNEGRLPIITKDQDTPIYQKYLIDFTLLKQQGLIQSIPGSAFENGGFYQYVLIDVETEPTVKVIDLRVTDQLREVQQKLNFYRNEHTYPPFGEKEGEGVYTLNYEALNLDKPPHIESPYSGNNLPILINTDGELIIDYRLDLYPLLEETDRTFQQDEDIRSLLTDQYPIVPAYSAPYYVKNNEPVFAIQ</sequence>
<dbReference type="PROSITE" id="PS51257">
    <property type="entry name" value="PROKAR_LIPOPROTEIN"/>
    <property type="match status" value="1"/>
</dbReference>
<keyword evidence="3" id="KW-1185">Reference proteome</keyword>
<evidence type="ECO:0000313" key="2">
    <source>
        <dbReference type="EMBL" id="PWU68634.1"/>
    </source>
</evidence>
<dbReference type="EMBL" id="QGTD01000008">
    <property type="protein sequence ID" value="PWU68634.1"/>
    <property type="molecule type" value="Genomic_DNA"/>
</dbReference>
<keyword evidence="1" id="KW-0732">Signal</keyword>
<organism evidence="2 3">
    <name type="scientific">Gracilibacillus dipsosauri</name>
    <dbReference type="NCBI Taxonomy" id="178340"/>
    <lineage>
        <taxon>Bacteria</taxon>
        <taxon>Bacillati</taxon>
        <taxon>Bacillota</taxon>
        <taxon>Bacilli</taxon>
        <taxon>Bacillales</taxon>
        <taxon>Bacillaceae</taxon>
        <taxon>Gracilibacillus</taxon>
    </lineage>
</organism>
<dbReference type="RefSeq" id="WP_109984255.1">
    <property type="nucleotide sequence ID" value="NZ_QGTD01000008.1"/>
</dbReference>
<feature type="chain" id="PRO_5038895096" description="ABC transporter periplasmic binding protein yphF" evidence="1">
    <location>
        <begin position="23"/>
        <end position="238"/>
    </location>
</feature>
<feature type="signal peptide" evidence="1">
    <location>
        <begin position="1"/>
        <end position="22"/>
    </location>
</feature>
<gene>
    <name evidence="2" type="ORF">DLJ74_09390</name>
</gene>
<comment type="caution">
    <text evidence="2">The sequence shown here is derived from an EMBL/GenBank/DDBJ whole genome shotgun (WGS) entry which is preliminary data.</text>
</comment>
<dbReference type="AlphaFoldDB" id="A0A317L054"/>
<dbReference type="Proteomes" id="UP000245624">
    <property type="component" value="Unassembled WGS sequence"/>
</dbReference>